<dbReference type="EMBL" id="JAIWYP010000008">
    <property type="protein sequence ID" value="KAH3785567.1"/>
    <property type="molecule type" value="Genomic_DNA"/>
</dbReference>
<reference evidence="2" key="2">
    <citation type="submission" date="2020-11" db="EMBL/GenBank/DDBJ databases">
        <authorList>
            <person name="McCartney M.A."/>
            <person name="Auch B."/>
            <person name="Kono T."/>
            <person name="Mallez S."/>
            <person name="Becker A."/>
            <person name="Gohl D.M."/>
            <person name="Silverstein K.A.T."/>
            <person name="Koren S."/>
            <person name="Bechman K.B."/>
            <person name="Herman A."/>
            <person name="Abrahante J.E."/>
            <person name="Garbe J."/>
        </authorList>
    </citation>
    <scope>NUCLEOTIDE SEQUENCE</scope>
    <source>
        <strain evidence="2">Duluth1</strain>
        <tissue evidence="2">Whole animal</tissue>
    </source>
</reference>
<dbReference type="AlphaFoldDB" id="A0A9D4EX71"/>
<accession>A0A9D4EX71</accession>
<name>A0A9D4EX71_DREPO</name>
<evidence type="ECO:0000313" key="3">
    <source>
        <dbReference type="Proteomes" id="UP000828390"/>
    </source>
</evidence>
<keyword evidence="3" id="KW-1185">Reference proteome</keyword>
<sequence>MEFLLSLKLAGRRGGEYSADADNDADITAENDVYDDDDDDDDTTGIVETTNKLKLARQRPTRNPTRHLLMGPCIDEIDCIVIRDVQYQFEVIRCRNEEVNFPGSSANSTDGRTNGGFQGSNINSVGEENGWDRRTDGGDNHIIPSFSPKNVGITTFVQRWLASLLG</sequence>
<protein>
    <submittedName>
        <fullName evidence="2">Uncharacterized protein</fullName>
    </submittedName>
</protein>
<dbReference type="Proteomes" id="UP000828390">
    <property type="component" value="Unassembled WGS sequence"/>
</dbReference>
<feature type="compositionally biased region" description="Acidic residues" evidence="1">
    <location>
        <begin position="19"/>
        <end position="43"/>
    </location>
</feature>
<gene>
    <name evidence="2" type="ORF">DPMN_163658</name>
</gene>
<reference evidence="2" key="1">
    <citation type="journal article" date="2019" name="bioRxiv">
        <title>The Genome of the Zebra Mussel, Dreissena polymorpha: A Resource for Invasive Species Research.</title>
        <authorList>
            <person name="McCartney M.A."/>
            <person name="Auch B."/>
            <person name="Kono T."/>
            <person name="Mallez S."/>
            <person name="Zhang Y."/>
            <person name="Obille A."/>
            <person name="Becker A."/>
            <person name="Abrahante J.E."/>
            <person name="Garbe J."/>
            <person name="Badalamenti J.P."/>
            <person name="Herman A."/>
            <person name="Mangelson H."/>
            <person name="Liachko I."/>
            <person name="Sullivan S."/>
            <person name="Sone E.D."/>
            <person name="Koren S."/>
            <person name="Silverstein K.A.T."/>
            <person name="Beckman K.B."/>
            <person name="Gohl D.M."/>
        </authorList>
    </citation>
    <scope>NUCLEOTIDE SEQUENCE</scope>
    <source>
        <strain evidence="2">Duluth1</strain>
        <tissue evidence="2">Whole animal</tissue>
    </source>
</reference>
<feature type="region of interest" description="Disordered" evidence="1">
    <location>
        <begin position="16"/>
        <end position="43"/>
    </location>
</feature>
<feature type="region of interest" description="Disordered" evidence="1">
    <location>
        <begin position="104"/>
        <end position="128"/>
    </location>
</feature>
<evidence type="ECO:0000256" key="1">
    <source>
        <dbReference type="SAM" id="MobiDB-lite"/>
    </source>
</evidence>
<evidence type="ECO:0000313" key="2">
    <source>
        <dbReference type="EMBL" id="KAH3785567.1"/>
    </source>
</evidence>
<organism evidence="2 3">
    <name type="scientific">Dreissena polymorpha</name>
    <name type="common">Zebra mussel</name>
    <name type="synonym">Mytilus polymorpha</name>
    <dbReference type="NCBI Taxonomy" id="45954"/>
    <lineage>
        <taxon>Eukaryota</taxon>
        <taxon>Metazoa</taxon>
        <taxon>Spiralia</taxon>
        <taxon>Lophotrochozoa</taxon>
        <taxon>Mollusca</taxon>
        <taxon>Bivalvia</taxon>
        <taxon>Autobranchia</taxon>
        <taxon>Heteroconchia</taxon>
        <taxon>Euheterodonta</taxon>
        <taxon>Imparidentia</taxon>
        <taxon>Neoheterodontei</taxon>
        <taxon>Myida</taxon>
        <taxon>Dreissenoidea</taxon>
        <taxon>Dreissenidae</taxon>
        <taxon>Dreissena</taxon>
    </lineage>
</organism>
<proteinExistence type="predicted"/>
<comment type="caution">
    <text evidence="2">The sequence shown here is derived from an EMBL/GenBank/DDBJ whole genome shotgun (WGS) entry which is preliminary data.</text>
</comment>